<dbReference type="Pfam" id="PF00046">
    <property type="entry name" value="Homeodomain"/>
    <property type="match status" value="1"/>
</dbReference>
<feature type="region of interest" description="Disordered" evidence="7">
    <location>
        <begin position="307"/>
        <end position="327"/>
    </location>
</feature>
<dbReference type="CDD" id="cd00086">
    <property type="entry name" value="homeodomain"/>
    <property type="match status" value="1"/>
</dbReference>
<dbReference type="PANTHER" id="PTHR45664">
    <property type="entry name" value="PROTEIN ZERKNUELLT 1-RELATED"/>
    <property type="match status" value="1"/>
</dbReference>
<dbReference type="GO" id="GO:0000978">
    <property type="term" value="F:RNA polymerase II cis-regulatory region sequence-specific DNA binding"/>
    <property type="evidence" value="ECO:0007669"/>
    <property type="project" value="TreeGrafter"/>
</dbReference>
<dbReference type="GO" id="GO:0005634">
    <property type="term" value="C:nucleus"/>
    <property type="evidence" value="ECO:0007669"/>
    <property type="project" value="UniProtKB-SubCell"/>
</dbReference>
<organism evidence="9">
    <name type="scientific">Sarcoptes scabiei</name>
    <name type="common">Itch mite</name>
    <name type="synonym">Acarus scabiei</name>
    <dbReference type="NCBI Taxonomy" id="52283"/>
    <lineage>
        <taxon>Eukaryota</taxon>
        <taxon>Metazoa</taxon>
        <taxon>Ecdysozoa</taxon>
        <taxon>Arthropoda</taxon>
        <taxon>Chelicerata</taxon>
        <taxon>Arachnida</taxon>
        <taxon>Acari</taxon>
        <taxon>Acariformes</taxon>
        <taxon>Sarcoptiformes</taxon>
        <taxon>Astigmata</taxon>
        <taxon>Psoroptidia</taxon>
        <taxon>Sarcoptoidea</taxon>
        <taxon>Sarcoptidae</taxon>
        <taxon>Sarcoptinae</taxon>
        <taxon>Sarcoptes</taxon>
    </lineage>
</organism>
<keyword evidence="3 5" id="KW-0371">Homeobox</keyword>
<evidence type="ECO:0000256" key="7">
    <source>
        <dbReference type="SAM" id="MobiDB-lite"/>
    </source>
</evidence>
<keyword evidence="4 5" id="KW-0539">Nucleus</keyword>
<evidence type="ECO:0000256" key="3">
    <source>
        <dbReference type="ARBA" id="ARBA00023155"/>
    </source>
</evidence>
<reference evidence="11" key="1">
    <citation type="journal article" date="2020" name="PLoS Negl. Trop. Dis.">
        <title>High-quality nuclear genome for Sarcoptes scabiei-A critical resource for a neglected parasite.</title>
        <authorList>
            <person name="Korhonen P.K."/>
            <person name="Gasser R.B."/>
            <person name="Ma G."/>
            <person name="Wang T."/>
            <person name="Stroehlein A.J."/>
            <person name="Young N.D."/>
            <person name="Ang C.S."/>
            <person name="Fernando D.D."/>
            <person name="Lu H.C."/>
            <person name="Taylor S."/>
            <person name="Reynolds S.L."/>
            <person name="Mofiz E."/>
            <person name="Najaraj S.H."/>
            <person name="Gowda H."/>
            <person name="Madugundu A."/>
            <person name="Renuse S."/>
            <person name="Holt D."/>
            <person name="Pandey A."/>
            <person name="Papenfuss A.T."/>
            <person name="Fischer K."/>
        </authorList>
    </citation>
    <scope>NUCLEOTIDE SEQUENCE [LARGE SCALE GENOMIC DNA]</scope>
</reference>
<feature type="compositionally biased region" description="Low complexity" evidence="7">
    <location>
        <begin position="179"/>
        <end position="192"/>
    </location>
</feature>
<feature type="domain" description="Homeobox" evidence="8">
    <location>
        <begin position="195"/>
        <end position="255"/>
    </location>
</feature>
<feature type="DNA-binding region" description="Homeobox" evidence="5">
    <location>
        <begin position="197"/>
        <end position="256"/>
    </location>
</feature>
<reference evidence="9" key="2">
    <citation type="submission" date="2020-01" db="EMBL/GenBank/DDBJ databases">
        <authorList>
            <person name="Korhonen P.K.K."/>
            <person name="Guangxu M.G."/>
            <person name="Wang T.W."/>
            <person name="Stroehlein A.J.S."/>
            <person name="Young N.D."/>
            <person name="Ang C.-S.A."/>
            <person name="Fernando D.W.F."/>
            <person name="Lu H.L."/>
            <person name="Taylor S.T."/>
            <person name="Ehtesham M.E.M."/>
            <person name="Najaraj S.H.N."/>
            <person name="Harsha G.H.G."/>
            <person name="Madugundu A.M."/>
            <person name="Renuse S.R."/>
            <person name="Holt D.H."/>
            <person name="Pandey A.P."/>
            <person name="Papenfuss A.P."/>
            <person name="Gasser R.B.G."/>
            <person name="Fischer K.F."/>
        </authorList>
    </citation>
    <scope>NUCLEOTIDE SEQUENCE</scope>
    <source>
        <strain evidence="9">SSS_KF_BRIS2020</strain>
    </source>
</reference>
<dbReference type="GO" id="GO:0000981">
    <property type="term" value="F:DNA-binding transcription factor activity, RNA polymerase II-specific"/>
    <property type="evidence" value="ECO:0007669"/>
    <property type="project" value="InterPro"/>
</dbReference>
<protein>
    <submittedName>
        <fullName evidence="9">GS homeobox 1</fullName>
    </submittedName>
</protein>
<gene>
    <name evidence="9" type="ORF">SSS_1362</name>
</gene>
<evidence type="ECO:0000259" key="8">
    <source>
        <dbReference type="PROSITE" id="PS50071"/>
    </source>
</evidence>
<dbReference type="Gene3D" id="1.10.10.60">
    <property type="entry name" value="Homeodomain-like"/>
    <property type="match status" value="1"/>
</dbReference>
<dbReference type="SUPFAM" id="SSF46689">
    <property type="entry name" value="Homeodomain-like"/>
    <property type="match status" value="1"/>
</dbReference>
<comment type="subcellular location">
    <subcellularLocation>
        <location evidence="1 5 6">Nucleus</location>
    </subcellularLocation>
</comment>
<dbReference type="PROSITE" id="PS50071">
    <property type="entry name" value="HOMEOBOX_2"/>
    <property type="match status" value="1"/>
</dbReference>
<dbReference type="SMART" id="SM00389">
    <property type="entry name" value="HOX"/>
    <property type="match status" value="1"/>
</dbReference>
<feature type="region of interest" description="Disordered" evidence="7">
    <location>
        <begin position="144"/>
        <end position="192"/>
    </location>
</feature>
<dbReference type="EnsemblMetazoa" id="SSS_1362s_mrna">
    <property type="protein sequence ID" value="KAF7490194.1"/>
    <property type="gene ID" value="SSS_1362"/>
</dbReference>
<dbReference type="InterPro" id="IPR017970">
    <property type="entry name" value="Homeobox_CS"/>
</dbReference>
<keyword evidence="2 5" id="KW-0238">DNA-binding</keyword>
<dbReference type="InterPro" id="IPR020479">
    <property type="entry name" value="HD_metazoa"/>
</dbReference>
<dbReference type="InterPro" id="IPR009057">
    <property type="entry name" value="Homeodomain-like_sf"/>
</dbReference>
<evidence type="ECO:0000256" key="5">
    <source>
        <dbReference type="PROSITE-ProRule" id="PRU00108"/>
    </source>
</evidence>
<evidence type="ECO:0000256" key="2">
    <source>
        <dbReference type="ARBA" id="ARBA00023125"/>
    </source>
</evidence>
<evidence type="ECO:0000313" key="10">
    <source>
        <dbReference type="EnsemblMetazoa" id="KAF7490194.1"/>
    </source>
</evidence>
<dbReference type="Proteomes" id="UP000070412">
    <property type="component" value="Unassembled WGS sequence"/>
</dbReference>
<name>A0A834R3J0_SARSC</name>
<evidence type="ECO:0000313" key="11">
    <source>
        <dbReference type="Proteomes" id="UP000070412"/>
    </source>
</evidence>
<evidence type="ECO:0000256" key="4">
    <source>
        <dbReference type="ARBA" id="ARBA00023242"/>
    </source>
</evidence>
<dbReference type="PROSITE" id="PS00027">
    <property type="entry name" value="HOMEOBOX_1"/>
    <property type="match status" value="1"/>
</dbReference>
<evidence type="ECO:0000256" key="6">
    <source>
        <dbReference type="RuleBase" id="RU000682"/>
    </source>
</evidence>
<evidence type="ECO:0000313" key="9">
    <source>
        <dbReference type="EMBL" id="KAF7490194.1"/>
    </source>
</evidence>
<dbReference type="AlphaFoldDB" id="A0A834R3J0"/>
<keyword evidence="11" id="KW-1185">Reference proteome</keyword>
<dbReference type="PRINTS" id="PR00024">
    <property type="entry name" value="HOMEOBOX"/>
</dbReference>
<feature type="compositionally biased region" description="Polar residues" evidence="7">
    <location>
        <begin position="309"/>
        <end position="318"/>
    </location>
</feature>
<proteinExistence type="predicted"/>
<feature type="compositionally biased region" description="Basic and acidic residues" evidence="7">
    <location>
        <begin position="144"/>
        <end position="168"/>
    </location>
</feature>
<dbReference type="EMBL" id="WVUK01000062">
    <property type="protein sequence ID" value="KAF7490194.1"/>
    <property type="molecule type" value="Genomic_DNA"/>
</dbReference>
<dbReference type="PANTHER" id="PTHR45664:SF20">
    <property type="entry name" value="AGAP001560-PA"/>
    <property type="match status" value="1"/>
</dbReference>
<dbReference type="OrthoDB" id="6159439at2759"/>
<accession>A0A834R3J0</accession>
<reference evidence="10" key="3">
    <citation type="submission" date="2022-06" db="UniProtKB">
        <authorList>
            <consortium name="EnsemblMetazoa"/>
        </authorList>
    </citation>
    <scope>IDENTIFICATION</scope>
</reference>
<evidence type="ECO:0000256" key="1">
    <source>
        <dbReference type="ARBA" id="ARBA00004123"/>
    </source>
</evidence>
<sequence length="327" mass="37945">MSRSFFMDSLLNHSRSSNFVSSESQRFSSESNQQNSMHHSLPIRTSSQFLTQFSSTIPSSQIPVDYDPETFKTIFNEYQQFYLPSTSQNLLLENFIKFRNNSLKEKFDHLDQFKNNDPFNRVTLLNQAQNFLLKFQKQNHLSKIESEEEKKCESKDSRNRIPKSDQKQSKKQQSNEEILSNSPKSTSTISLSASSTSARLRTAFTSNQIIHLEHEFAKSMYLSRLRRIEIAQSLSLSEKQVKIWFQNRRVKQKKEQNESWNDSLSSISKQSSCCCRHHSSKSNISDRGTIRFESASDRIKCKCRCESPQPKSAVQDSSIIMIENESE</sequence>
<dbReference type="InterPro" id="IPR001356">
    <property type="entry name" value="HD"/>
</dbReference>